<organism evidence="1 2">
    <name type="scientific">Paraburkholderia fynbosensis</name>
    <dbReference type="NCBI Taxonomy" id="1200993"/>
    <lineage>
        <taxon>Bacteria</taxon>
        <taxon>Pseudomonadati</taxon>
        <taxon>Pseudomonadota</taxon>
        <taxon>Betaproteobacteria</taxon>
        <taxon>Burkholderiales</taxon>
        <taxon>Burkholderiaceae</taxon>
        <taxon>Paraburkholderia</taxon>
    </lineage>
</organism>
<evidence type="ECO:0000313" key="2">
    <source>
        <dbReference type="Proteomes" id="UP000494252"/>
    </source>
</evidence>
<protein>
    <recommendedName>
        <fullName evidence="3">Transposase</fullName>
    </recommendedName>
</protein>
<sequence>MKKNPSPYHGFRFRAAVISCSIRCYHRFNLSLRDVEELLLERGVVASYESVRNWSDRFGSSAVPCRRMPRRKMMSRKRSLTALDEQWFSGRSVATATAFSATGCSGAGDMSTSEQRGTCRHAGLPVPSRQRYVARVPLDPDSQRGCFKKCGAPHPTARLRRSSHYSRVLLIAVVRSDDLVAHSDDCRGTAARRLIPVGDAGPEKRTVREIAERVELRRFGVH</sequence>
<gene>
    <name evidence="1" type="ORF">LMG27177_07269</name>
</gene>
<dbReference type="AlphaFoldDB" id="A0A6J5H4P9"/>
<name>A0A6J5H4P9_9BURK</name>
<dbReference type="EMBL" id="CADIKI010000037">
    <property type="protein sequence ID" value="CAB3810532.1"/>
    <property type="molecule type" value="Genomic_DNA"/>
</dbReference>
<evidence type="ECO:0008006" key="3">
    <source>
        <dbReference type="Google" id="ProtNLM"/>
    </source>
</evidence>
<proteinExistence type="predicted"/>
<dbReference type="Proteomes" id="UP000494252">
    <property type="component" value="Unassembled WGS sequence"/>
</dbReference>
<keyword evidence="2" id="KW-1185">Reference proteome</keyword>
<accession>A0A6J5H4P9</accession>
<evidence type="ECO:0000313" key="1">
    <source>
        <dbReference type="EMBL" id="CAB3810532.1"/>
    </source>
</evidence>
<reference evidence="1 2" key="1">
    <citation type="submission" date="2020-04" db="EMBL/GenBank/DDBJ databases">
        <authorList>
            <person name="De Canck E."/>
        </authorList>
    </citation>
    <scope>NUCLEOTIDE SEQUENCE [LARGE SCALE GENOMIC DNA]</scope>
    <source>
        <strain evidence="1 2">LMG 27177</strain>
    </source>
</reference>